<dbReference type="PANTHER" id="PTHR46558">
    <property type="entry name" value="TRACRIPTIONAL REGULATORY PROTEIN-RELATED-RELATED"/>
    <property type="match status" value="1"/>
</dbReference>
<feature type="domain" description="HTH cro/C1-type" evidence="2">
    <location>
        <begin position="10"/>
        <end position="64"/>
    </location>
</feature>
<dbReference type="PANTHER" id="PTHR46558:SF3">
    <property type="entry name" value="TRANSCRIPTIONAL REGULATOR"/>
    <property type="match status" value="1"/>
</dbReference>
<sequence length="111" mass="12517">MTLEHFSDRLKATRKSKNLTQADLAHKLNIVTGTVSSYEQGLKYPSIEVLVNICQVLEISADFLLGVSDNFSLKMGGLTEEQEQPFLQLLSIVEQYNILKETNNKNKTEIT</sequence>
<dbReference type="Gene3D" id="1.10.260.40">
    <property type="entry name" value="lambda repressor-like DNA-binding domains"/>
    <property type="match status" value="1"/>
</dbReference>
<dbReference type="EMBL" id="JAWHVL010000040">
    <property type="protein sequence ID" value="MDV2633828.1"/>
    <property type="molecule type" value="Genomic_DNA"/>
</dbReference>
<dbReference type="InterPro" id="IPR001387">
    <property type="entry name" value="Cro/C1-type_HTH"/>
</dbReference>
<dbReference type="RefSeq" id="WP_317059470.1">
    <property type="nucleotide sequence ID" value="NZ_JAWHVL010000040.1"/>
</dbReference>
<dbReference type="Proteomes" id="UP001186047">
    <property type="component" value="Unassembled WGS sequence"/>
</dbReference>
<evidence type="ECO:0000256" key="1">
    <source>
        <dbReference type="ARBA" id="ARBA00023125"/>
    </source>
</evidence>
<comment type="caution">
    <text evidence="3">The sequence shown here is derived from an EMBL/GenBank/DDBJ whole genome shotgun (WGS) entry which is preliminary data.</text>
</comment>
<dbReference type="PROSITE" id="PS50943">
    <property type="entry name" value="HTH_CROC1"/>
    <property type="match status" value="1"/>
</dbReference>
<dbReference type="GO" id="GO:0003677">
    <property type="term" value="F:DNA binding"/>
    <property type="evidence" value="ECO:0007669"/>
    <property type="project" value="UniProtKB-KW"/>
</dbReference>
<gene>
    <name evidence="3" type="ORF">RZO31_13320</name>
</gene>
<reference evidence="3" key="1">
    <citation type="submission" date="2023-10" db="EMBL/GenBank/DDBJ databases">
        <title>Production of high quality cheese from raw caw milk (raw cheese).</title>
        <authorList>
            <person name="Samouris G."/>
        </authorList>
    </citation>
    <scope>NUCLEOTIDE SEQUENCE</scope>
    <source>
        <strain evidence="3">M17-3</strain>
    </source>
</reference>
<dbReference type="SMART" id="SM00530">
    <property type="entry name" value="HTH_XRE"/>
    <property type="match status" value="1"/>
</dbReference>
<keyword evidence="1" id="KW-0238">DNA-binding</keyword>
<dbReference type="CDD" id="cd00093">
    <property type="entry name" value="HTH_XRE"/>
    <property type="match status" value="1"/>
</dbReference>
<dbReference type="Pfam" id="PF01381">
    <property type="entry name" value="HTH_3"/>
    <property type="match status" value="1"/>
</dbReference>
<dbReference type="InterPro" id="IPR010982">
    <property type="entry name" value="Lambda_DNA-bd_dom_sf"/>
</dbReference>
<evidence type="ECO:0000313" key="4">
    <source>
        <dbReference type="Proteomes" id="UP001186047"/>
    </source>
</evidence>
<organism evidence="3 4">
    <name type="scientific">Lactococcus lactis</name>
    <dbReference type="NCBI Taxonomy" id="1358"/>
    <lineage>
        <taxon>Bacteria</taxon>
        <taxon>Bacillati</taxon>
        <taxon>Bacillota</taxon>
        <taxon>Bacilli</taxon>
        <taxon>Lactobacillales</taxon>
        <taxon>Streptococcaceae</taxon>
        <taxon>Lactococcus</taxon>
    </lineage>
</organism>
<evidence type="ECO:0000259" key="2">
    <source>
        <dbReference type="PROSITE" id="PS50943"/>
    </source>
</evidence>
<dbReference type="SUPFAM" id="SSF47413">
    <property type="entry name" value="lambda repressor-like DNA-binding domains"/>
    <property type="match status" value="1"/>
</dbReference>
<evidence type="ECO:0000313" key="3">
    <source>
        <dbReference type="EMBL" id="MDV2633828.1"/>
    </source>
</evidence>
<name>A0AAE4NTI7_9LACT</name>
<proteinExistence type="predicted"/>
<dbReference type="AlphaFoldDB" id="A0AAE4NTI7"/>
<protein>
    <submittedName>
        <fullName evidence="3">Helix-turn-helix transcriptional regulator</fullName>
    </submittedName>
</protein>
<accession>A0AAE4NTI7</accession>